<feature type="transmembrane region" description="Helical" evidence="9">
    <location>
        <begin position="21"/>
        <end position="41"/>
    </location>
</feature>
<dbReference type="GO" id="GO:0000155">
    <property type="term" value="F:phosphorelay sensor kinase activity"/>
    <property type="evidence" value="ECO:0007669"/>
    <property type="project" value="InterPro"/>
</dbReference>
<accession>A0A921IJC2</accession>
<evidence type="ECO:0000256" key="5">
    <source>
        <dbReference type="ARBA" id="ARBA00022679"/>
    </source>
</evidence>
<dbReference type="GO" id="GO:0016036">
    <property type="term" value="P:cellular response to phosphate starvation"/>
    <property type="evidence" value="ECO:0007669"/>
    <property type="project" value="TreeGrafter"/>
</dbReference>
<organism evidence="11 12">
    <name type="scientific">Subdoligranulum variabile</name>
    <dbReference type="NCBI Taxonomy" id="214851"/>
    <lineage>
        <taxon>Bacteria</taxon>
        <taxon>Bacillati</taxon>
        <taxon>Bacillota</taxon>
        <taxon>Clostridia</taxon>
        <taxon>Eubacteriales</taxon>
        <taxon>Oscillospiraceae</taxon>
        <taxon>Subdoligranulum</taxon>
    </lineage>
</organism>
<dbReference type="CDD" id="cd00082">
    <property type="entry name" value="HisKA"/>
    <property type="match status" value="1"/>
</dbReference>
<dbReference type="SUPFAM" id="SSF47384">
    <property type="entry name" value="Homodimeric domain of signal transducing histidine kinase"/>
    <property type="match status" value="1"/>
</dbReference>
<evidence type="ECO:0000256" key="1">
    <source>
        <dbReference type="ARBA" id="ARBA00000085"/>
    </source>
</evidence>
<comment type="catalytic activity">
    <reaction evidence="1">
        <text>ATP + protein L-histidine = ADP + protein N-phospho-L-histidine.</text>
        <dbReference type="EC" id="2.7.13.3"/>
    </reaction>
</comment>
<dbReference type="InterPro" id="IPR036097">
    <property type="entry name" value="HisK_dim/P_sf"/>
</dbReference>
<evidence type="ECO:0000256" key="9">
    <source>
        <dbReference type="SAM" id="Phobius"/>
    </source>
</evidence>
<dbReference type="SMART" id="SM00388">
    <property type="entry name" value="HisKA"/>
    <property type="match status" value="1"/>
</dbReference>
<dbReference type="SMART" id="SM00387">
    <property type="entry name" value="HATPase_c"/>
    <property type="match status" value="1"/>
</dbReference>
<keyword evidence="9" id="KW-0812">Transmembrane</keyword>
<keyword evidence="5" id="KW-0808">Transferase</keyword>
<sequence>MSDEERRSVRPRSMTLRFRRGLILVGVLCVLATLTAATLLFQHSYTERVDRYLRTLCVTVADGYDLAGSGDPQDLARLADDSGVRCTLIAQDGTVLYDNAHSGALENHTDRPEVKAALESGSGSCTRESETMGQETHYYALRLDTPAGVQILRVGEEVDNIWGLSADTLPLLLCAVVLILLAAWLLSVWLTRMMVRPINQLAEHLDTIEADVPYEELIPLARTVQTDRKLREDNETMRREFTANVSHELKTPLTSISGYAELIESGMAKSADVPTFAARIHKEAQRMIALVSDILQLSELDSTQASRGQRIPADMVPVDLAALVKEIAQTMTVNARKAYVTLQYDAHPATVQGCRDQLVELATNLCDNAIRYNRPGGHVELRCGTGTDGCPFLEVDDNGIGIPQDSQSRVFERFYRVDKSRSKATGGTGLGLAIVKHIALLHDAHIDLQSQVGTGTTIKVTFPKKQ</sequence>
<reference evidence="11" key="2">
    <citation type="submission" date="2021-09" db="EMBL/GenBank/DDBJ databases">
        <authorList>
            <person name="Gilroy R."/>
        </authorList>
    </citation>
    <scope>NUCLEOTIDE SEQUENCE</scope>
    <source>
        <strain evidence="11">ChiBcec21-2208</strain>
    </source>
</reference>
<dbReference type="GO" id="GO:0004721">
    <property type="term" value="F:phosphoprotein phosphatase activity"/>
    <property type="evidence" value="ECO:0007669"/>
    <property type="project" value="TreeGrafter"/>
</dbReference>
<dbReference type="InterPro" id="IPR050351">
    <property type="entry name" value="BphY/WalK/GraS-like"/>
</dbReference>
<dbReference type="Gene3D" id="3.30.565.10">
    <property type="entry name" value="Histidine kinase-like ATPase, C-terminal domain"/>
    <property type="match status" value="1"/>
</dbReference>
<comment type="caution">
    <text evidence="11">The sequence shown here is derived from an EMBL/GenBank/DDBJ whole genome shotgun (WGS) entry which is preliminary data.</text>
</comment>
<dbReference type="Pfam" id="PF00512">
    <property type="entry name" value="HisKA"/>
    <property type="match status" value="1"/>
</dbReference>
<protein>
    <recommendedName>
        <fullName evidence="3">histidine kinase</fullName>
        <ecNumber evidence="3">2.7.13.3</ecNumber>
    </recommendedName>
</protein>
<dbReference type="SUPFAM" id="SSF55874">
    <property type="entry name" value="ATPase domain of HSP90 chaperone/DNA topoisomerase II/histidine kinase"/>
    <property type="match status" value="1"/>
</dbReference>
<evidence type="ECO:0000256" key="7">
    <source>
        <dbReference type="ARBA" id="ARBA00023012"/>
    </source>
</evidence>
<dbReference type="GO" id="GO:0005886">
    <property type="term" value="C:plasma membrane"/>
    <property type="evidence" value="ECO:0007669"/>
    <property type="project" value="TreeGrafter"/>
</dbReference>
<dbReference type="InterPro" id="IPR003661">
    <property type="entry name" value="HisK_dim/P_dom"/>
</dbReference>
<keyword evidence="8 9" id="KW-0472">Membrane</keyword>
<dbReference type="PROSITE" id="PS50109">
    <property type="entry name" value="HIS_KIN"/>
    <property type="match status" value="1"/>
</dbReference>
<keyword evidence="4" id="KW-0597">Phosphoprotein</keyword>
<dbReference type="FunFam" id="3.30.565.10:FF:000006">
    <property type="entry name" value="Sensor histidine kinase WalK"/>
    <property type="match status" value="1"/>
</dbReference>
<evidence type="ECO:0000256" key="6">
    <source>
        <dbReference type="ARBA" id="ARBA00022777"/>
    </source>
</evidence>
<dbReference type="EMBL" id="DYVE01000186">
    <property type="protein sequence ID" value="HJG28430.1"/>
    <property type="molecule type" value="Genomic_DNA"/>
</dbReference>
<feature type="transmembrane region" description="Helical" evidence="9">
    <location>
        <begin position="169"/>
        <end position="190"/>
    </location>
</feature>
<dbReference type="EC" id="2.7.13.3" evidence="3"/>
<evidence type="ECO:0000259" key="10">
    <source>
        <dbReference type="PROSITE" id="PS50109"/>
    </source>
</evidence>
<keyword evidence="6 11" id="KW-0418">Kinase</keyword>
<dbReference type="AlphaFoldDB" id="A0A921IJC2"/>
<proteinExistence type="predicted"/>
<dbReference type="Proteomes" id="UP000782880">
    <property type="component" value="Unassembled WGS sequence"/>
</dbReference>
<dbReference type="CDD" id="cd00075">
    <property type="entry name" value="HATPase"/>
    <property type="match status" value="1"/>
</dbReference>
<dbReference type="Pfam" id="PF02518">
    <property type="entry name" value="HATPase_c"/>
    <property type="match status" value="1"/>
</dbReference>
<dbReference type="InterPro" id="IPR036890">
    <property type="entry name" value="HATPase_C_sf"/>
</dbReference>
<dbReference type="InterPro" id="IPR005467">
    <property type="entry name" value="His_kinase_dom"/>
</dbReference>
<evidence type="ECO:0000313" key="11">
    <source>
        <dbReference type="EMBL" id="HJG28430.1"/>
    </source>
</evidence>
<dbReference type="InterPro" id="IPR004358">
    <property type="entry name" value="Sig_transdc_His_kin-like_C"/>
</dbReference>
<feature type="domain" description="Histidine kinase" evidence="10">
    <location>
        <begin position="244"/>
        <end position="466"/>
    </location>
</feature>
<reference evidence="11" key="1">
    <citation type="journal article" date="2021" name="PeerJ">
        <title>Extensive microbial diversity within the chicken gut microbiome revealed by metagenomics and culture.</title>
        <authorList>
            <person name="Gilroy R."/>
            <person name="Ravi A."/>
            <person name="Getino M."/>
            <person name="Pursley I."/>
            <person name="Horton D.L."/>
            <person name="Alikhan N.F."/>
            <person name="Baker D."/>
            <person name="Gharbi K."/>
            <person name="Hall N."/>
            <person name="Watson M."/>
            <person name="Adriaenssens E.M."/>
            <person name="Foster-Nyarko E."/>
            <person name="Jarju S."/>
            <person name="Secka A."/>
            <person name="Antonio M."/>
            <person name="Oren A."/>
            <person name="Chaudhuri R.R."/>
            <person name="La Ragione R."/>
            <person name="Hildebrand F."/>
            <person name="Pallen M.J."/>
        </authorList>
    </citation>
    <scope>NUCLEOTIDE SEQUENCE</scope>
    <source>
        <strain evidence="11">ChiBcec21-2208</strain>
    </source>
</reference>
<evidence type="ECO:0000256" key="8">
    <source>
        <dbReference type="ARBA" id="ARBA00023136"/>
    </source>
</evidence>
<dbReference type="PRINTS" id="PR00344">
    <property type="entry name" value="BCTRLSENSOR"/>
</dbReference>
<dbReference type="PANTHER" id="PTHR45453:SF1">
    <property type="entry name" value="PHOSPHATE REGULON SENSOR PROTEIN PHOR"/>
    <property type="match status" value="1"/>
</dbReference>
<dbReference type="FunFam" id="1.10.287.130:FF:000001">
    <property type="entry name" value="Two-component sensor histidine kinase"/>
    <property type="match status" value="1"/>
</dbReference>
<name>A0A921IJC2_9FIRM</name>
<keyword evidence="7" id="KW-0902">Two-component regulatory system</keyword>
<comment type="subcellular location">
    <subcellularLocation>
        <location evidence="2">Membrane</location>
    </subcellularLocation>
</comment>
<evidence type="ECO:0000313" key="12">
    <source>
        <dbReference type="Proteomes" id="UP000782880"/>
    </source>
</evidence>
<dbReference type="Gene3D" id="1.10.287.130">
    <property type="match status" value="1"/>
</dbReference>
<dbReference type="PANTHER" id="PTHR45453">
    <property type="entry name" value="PHOSPHATE REGULON SENSOR PROTEIN PHOR"/>
    <property type="match status" value="1"/>
</dbReference>
<evidence type="ECO:0000256" key="2">
    <source>
        <dbReference type="ARBA" id="ARBA00004370"/>
    </source>
</evidence>
<evidence type="ECO:0000256" key="4">
    <source>
        <dbReference type="ARBA" id="ARBA00022553"/>
    </source>
</evidence>
<dbReference type="InterPro" id="IPR003594">
    <property type="entry name" value="HATPase_dom"/>
</dbReference>
<keyword evidence="9" id="KW-1133">Transmembrane helix</keyword>
<evidence type="ECO:0000256" key="3">
    <source>
        <dbReference type="ARBA" id="ARBA00012438"/>
    </source>
</evidence>
<gene>
    <name evidence="11" type="ORF">K8V20_07275</name>
</gene>